<protein>
    <submittedName>
        <fullName evidence="5">Apple domain-containing protein</fullName>
    </submittedName>
</protein>
<sequence>MKFLLSIIFVIYCLTLVKSDVEEVDPISENCDYFGNDFPDAEGQAIKITDIDKDQCKAECIRKPECTHFTSSEFGCFLKHADTKQIALDSKQDYEGSFCVYNTVEESRRSKKRDINVVGQSKESDNRQQSKKRSSRRKATKRQFYFWHFALSRTIETVEEWEQSENRNSRRIEIVGESTHNQK</sequence>
<evidence type="ECO:0000259" key="3">
    <source>
        <dbReference type="PROSITE" id="PS50948"/>
    </source>
</evidence>
<dbReference type="AlphaFoldDB" id="A0A915L347"/>
<dbReference type="InterPro" id="IPR003609">
    <property type="entry name" value="Pan_app"/>
</dbReference>
<evidence type="ECO:0000313" key="5">
    <source>
        <dbReference type="WBParaSite" id="nRc.2.0.1.t45534-RA"/>
    </source>
</evidence>
<evidence type="ECO:0000313" key="4">
    <source>
        <dbReference type="Proteomes" id="UP000887565"/>
    </source>
</evidence>
<reference evidence="5" key="1">
    <citation type="submission" date="2022-11" db="UniProtKB">
        <authorList>
            <consortium name="WormBaseParasite"/>
        </authorList>
    </citation>
    <scope>IDENTIFICATION</scope>
</reference>
<feature type="chain" id="PRO_5038124103" evidence="2">
    <location>
        <begin position="20"/>
        <end position="183"/>
    </location>
</feature>
<evidence type="ECO:0000256" key="1">
    <source>
        <dbReference type="SAM" id="MobiDB-lite"/>
    </source>
</evidence>
<evidence type="ECO:0000256" key="2">
    <source>
        <dbReference type="SAM" id="SignalP"/>
    </source>
</evidence>
<dbReference type="Gene3D" id="3.50.4.10">
    <property type="entry name" value="Hepatocyte Growth Factor"/>
    <property type="match status" value="1"/>
</dbReference>
<feature type="region of interest" description="Disordered" evidence="1">
    <location>
        <begin position="111"/>
        <end position="137"/>
    </location>
</feature>
<feature type="signal peptide" evidence="2">
    <location>
        <begin position="1"/>
        <end position="19"/>
    </location>
</feature>
<keyword evidence="2" id="KW-0732">Signal</keyword>
<proteinExistence type="predicted"/>
<dbReference type="Proteomes" id="UP000887565">
    <property type="component" value="Unplaced"/>
</dbReference>
<keyword evidence="4" id="KW-1185">Reference proteome</keyword>
<feature type="domain" description="Apple" evidence="3">
    <location>
        <begin position="31"/>
        <end position="99"/>
    </location>
</feature>
<accession>A0A915L347</accession>
<dbReference type="WBParaSite" id="nRc.2.0.1.t45534-RA">
    <property type="protein sequence ID" value="nRc.2.0.1.t45534-RA"/>
    <property type="gene ID" value="nRc.2.0.1.g45534"/>
</dbReference>
<dbReference type="PROSITE" id="PS50948">
    <property type="entry name" value="PAN"/>
    <property type="match status" value="1"/>
</dbReference>
<organism evidence="4 5">
    <name type="scientific">Romanomermis culicivorax</name>
    <name type="common">Nematode worm</name>
    <dbReference type="NCBI Taxonomy" id="13658"/>
    <lineage>
        <taxon>Eukaryota</taxon>
        <taxon>Metazoa</taxon>
        <taxon>Ecdysozoa</taxon>
        <taxon>Nematoda</taxon>
        <taxon>Enoplea</taxon>
        <taxon>Dorylaimia</taxon>
        <taxon>Mermithida</taxon>
        <taxon>Mermithoidea</taxon>
        <taxon>Mermithidae</taxon>
        <taxon>Romanomermis</taxon>
    </lineage>
</organism>
<name>A0A915L347_ROMCU</name>